<evidence type="ECO:0000313" key="2">
    <source>
        <dbReference type="EMBL" id="KAF5393889.1"/>
    </source>
</evidence>
<dbReference type="OrthoDB" id="2158714at2759"/>
<dbReference type="Pfam" id="PF08432">
    <property type="entry name" value="Vfa1"/>
    <property type="match status" value="1"/>
</dbReference>
<dbReference type="InterPro" id="IPR013640">
    <property type="entry name" value="Vfa1"/>
</dbReference>
<dbReference type="PANTHER" id="PTHR28218:SF1">
    <property type="entry name" value="VPS4-ASSOCIATED PROTEIN 1"/>
    <property type="match status" value="1"/>
</dbReference>
<gene>
    <name evidence="2" type="ORF">D9757_000288</name>
</gene>
<organism evidence="2 3">
    <name type="scientific">Collybiopsis confluens</name>
    <dbReference type="NCBI Taxonomy" id="2823264"/>
    <lineage>
        <taxon>Eukaryota</taxon>
        <taxon>Fungi</taxon>
        <taxon>Dikarya</taxon>
        <taxon>Basidiomycota</taxon>
        <taxon>Agaricomycotina</taxon>
        <taxon>Agaricomycetes</taxon>
        <taxon>Agaricomycetidae</taxon>
        <taxon>Agaricales</taxon>
        <taxon>Marasmiineae</taxon>
        <taxon>Omphalotaceae</taxon>
        <taxon>Collybiopsis</taxon>
    </lineage>
</organism>
<feature type="compositionally biased region" description="Basic and acidic residues" evidence="1">
    <location>
        <begin position="137"/>
        <end position="154"/>
    </location>
</feature>
<evidence type="ECO:0000313" key="3">
    <source>
        <dbReference type="Proteomes" id="UP000518752"/>
    </source>
</evidence>
<dbReference type="GO" id="GO:0005768">
    <property type="term" value="C:endosome"/>
    <property type="evidence" value="ECO:0007669"/>
    <property type="project" value="TreeGrafter"/>
</dbReference>
<accession>A0A8H5I352</accession>
<evidence type="ECO:0000256" key="1">
    <source>
        <dbReference type="SAM" id="MobiDB-lite"/>
    </source>
</evidence>
<comment type="caution">
    <text evidence="2">The sequence shown here is derived from an EMBL/GenBank/DDBJ whole genome shotgun (WGS) entry which is preliminary data.</text>
</comment>
<feature type="region of interest" description="Disordered" evidence="1">
    <location>
        <begin position="53"/>
        <end position="174"/>
    </location>
</feature>
<dbReference type="EMBL" id="JAACJN010000001">
    <property type="protein sequence ID" value="KAF5393889.1"/>
    <property type="molecule type" value="Genomic_DNA"/>
</dbReference>
<proteinExistence type="predicted"/>
<reference evidence="2 3" key="1">
    <citation type="journal article" date="2020" name="ISME J.">
        <title>Uncovering the hidden diversity of litter-decomposition mechanisms in mushroom-forming fungi.</title>
        <authorList>
            <person name="Floudas D."/>
            <person name="Bentzer J."/>
            <person name="Ahren D."/>
            <person name="Johansson T."/>
            <person name="Persson P."/>
            <person name="Tunlid A."/>
        </authorList>
    </citation>
    <scope>NUCLEOTIDE SEQUENCE [LARGE SCALE GENOMIC DNA]</scope>
    <source>
        <strain evidence="2 3">CBS 406.79</strain>
    </source>
</reference>
<evidence type="ECO:0008006" key="4">
    <source>
        <dbReference type="Google" id="ProtNLM"/>
    </source>
</evidence>
<keyword evidence="3" id="KW-1185">Reference proteome</keyword>
<feature type="compositionally biased region" description="Pro residues" evidence="1">
    <location>
        <begin position="113"/>
        <end position="128"/>
    </location>
</feature>
<dbReference type="Proteomes" id="UP000518752">
    <property type="component" value="Unassembled WGS sequence"/>
</dbReference>
<dbReference type="GO" id="GO:0007034">
    <property type="term" value="P:vacuolar transport"/>
    <property type="evidence" value="ECO:0007669"/>
    <property type="project" value="TreeGrafter"/>
</dbReference>
<name>A0A8H5I352_9AGAR</name>
<dbReference type="PANTHER" id="PTHR28218">
    <property type="entry name" value="VPS4-ASSOCIATED PROTEIN 1"/>
    <property type="match status" value="1"/>
</dbReference>
<sequence length="174" mass="19472">MSFTNLYYKRTTGTPKACWICYKPTTTVLATIKTVDFFYTCDTHLSDRGFATSVSESTSGARKPSPEEVAKVKEEWDEKQDRKRKSEEEKEKEQAEKDGDSEKQKDKESSPKAPKPPGSLPSPSPSTPPAGHQRFTLHRDLFSMRLSEHRKERQTAQANALAPRLPGAPTGSVI</sequence>
<protein>
    <recommendedName>
        <fullName evidence="4">DUF1742-domain-containing protein</fullName>
    </recommendedName>
</protein>
<feature type="compositionally biased region" description="Basic and acidic residues" evidence="1">
    <location>
        <begin position="64"/>
        <end position="110"/>
    </location>
</feature>
<dbReference type="AlphaFoldDB" id="A0A8H5I352"/>